<gene>
    <name evidence="1" type="ORF">SAMN05192554_1331</name>
</gene>
<protein>
    <recommendedName>
        <fullName evidence="3">Transposase</fullName>
    </recommendedName>
</protein>
<accession>A0A1H0B272</accession>
<feature type="non-terminal residue" evidence="1">
    <location>
        <position position="87"/>
    </location>
</feature>
<dbReference type="STRING" id="996166.SAMN05192554_1331"/>
<evidence type="ECO:0008006" key="3">
    <source>
        <dbReference type="Google" id="ProtNLM"/>
    </source>
</evidence>
<dbReference type="AlphaFoldDB" id="A0A1H0B272"/>
<dbReference type="Proteomes" id="UP000199370">
    <property type="component" value="Unassembled WGS sequence"/>
</dbReference>
<reference evidence="1 2" key="1">
    <citation type="submission" date="2016-10" db="EMBL/GenBank/DDBJ databases">
        <authorList>
            <person name="de Groot N.N."/>
        </authorList>
    </citation>
    <scope>NUCLEOTIDE SEQUENCE [LARGE SCALE GENOMIC DNA]</scope>
    <source>
        <strain evidence="2">EB21,IBRC-M 10013,KCTC 4048</strain>
    </source>
</reference>
<evidence type="ECO:0000313" key="1">
    <source>
        <dbReference type="EMBL" id="SDN39705.1"/>
    </source>
</evidence>
<sequence>MEVDLLDFVEQCRQLVKQALGKHAGEPASGGFARWKHVVLHCFRLEDGHSYRETPNRLQYMTEICDALGLDPDDMPDFTTLYKSFDR</sequence>
<evidence type="ECO:0000313" key="2">
    <source>
        <dbReference type="Proteomes" id="UP000199370"/>
    </source>
</evidence>
<dbReference type="EMBL" id="FNIA01000033">
    <property type="protein sequence ID" value="SDN39705.1"/>
    <property type="molecule type" value="Genomic_DNA"/>
</dbReference>
<keyword evidence="2" id="KW-1185">Reference proteome</keyword>
<proteinExistence type="predicted"/>
<organism evidence="1 2">
    <name type="scientific">Haloarchaeobius iranensis</name>
    <dbReference type="NCBI Taxonomy" id="996166"/>
    <lineage>
        <taxon>Archaea</taxon>
        <taxon>Methanobacteriati</taxon>
        <taxon>Methanobacteriota</taxon>
        <taxon>Stenosarchaea group</taxon>
        <taxon>Halobacteria</taxon>
        <taxon>Halobacteriales</taxon>
        <taxon>Halorubellaceae</taxon>
        <taxon>Haloarchaeobius</taxon>
    </lineage>
</organism>
<name>A0A1H0B272_9EURY</name>